<dbReference type="Proteomes" id="UP001460270">
    <property type="component" value="Unassembled WGS sequence"/>
</dbReference>
<reference evidence="4" key="1">
    <citation type="submission" date="2024-04" db="EMBL/GenBank/DDBJ databases">
        <title>Salinicola lusitanus LLJ914,a marine bacterium isolated from the Okinawa Trough.</title>
        <authorList>
            <person name="Li J."/>
        </authorList>
    </citation>
    <scope>NUCLEOTIDE SEQUENCE [LARGE SCALE GENOMIC DNA]</scope>
</reference>
<feature type="transmembrane region" description="Helical" evidence="2">
    <location>
        <begin position="209"/>
        <end position="228"/>
    </location>
</feature>
<sequence>MNPQNNENRSRVSPDFLHEPHRDSRSSTTAIDLEQDSNQDSLTYSVSPDLTPNRVPHMEYLRRSLVWLVQVLFRRWFFLFTLFCLYYYHVRLDKDMRCSCKSQSKDCWVYLLVPGFILMVVQLWVDMVFGRGLKFLCGGVVRVKVLPLLIKRLLEASFVGHLWVQSVLLDGDWYICCGRGNIRCPVTNNYYIPGLVRPDSEELRNESQVIGLLLVFVVFLAAAILSWLPWGRWCASVFSDWPEAVLEEAELTTAQQMRTFAQKQLQTKVDQPGANWRKWEELERELLLDQGQAQTQVQTSVLMSSLTNADSI</sequence>
<keyword evidence="2" id="KW-0472">Membrane</keyword>
<accession>A0AAW0N559</accession>
<evidence type="ECO:0000256" key="2">
    <source>
        <dbReference type="SAM" id="Phobius"/>
    </source>
</evidence>
<evidence type="ECO:0000256" key="1">
    <source>
        <dbReference type="SAM" id="MobiDB-lite"/>
    </source>
</evidence>
<dbReference type="AlphaFoldDB" id="A0AAW0N559"/>
<gene>
    <name evidence="3" type="ORF">WMY93_027848</name>
</gene>
<feature type="compositionally biased region" description="Basic and acidic residues" evidence="1">
    <location>
        <begin position="8"/>
        <end position="25"/>
    </location>
</feature>
<keyword evidence="2" id="KW-1133">Transmembrane helix</keyword>
<evidence type="ECO:0000313" key="3">
    <source>
        <dbReference type="EMBL" id="KAK7884725.1"/>
    </source>
</evidence>
<evidence type="ECO:0000313" key="4">
    <source>
        <dbReference type="Proteomes" id="UP001460270"/>
    </source>
</evidence>
<protein>
    <submittedName>
        <fullName evidence="3">Uncharacterized protein</fullName>
    </submittedName>
</protein>
<organism evidence="3 4">
    <name type="scientific">Mugilogobius chulae</name>
    <name type="common">yellowstripe goby</name>
    <dbReference type="NCBI Taxonomy" id="88201"/>
    <lineage>
        <taxon>Eukaryota</taxon>
        <taxon>Metazoa</taxon>
        <taxon>Chordata</taxon>
        <taxon>Craniata</taxon>
        <taxon>Vertebrata</taxon>
        <taxon>Euteleostomi</taxon>
        <taxon>Actinopterygii</taxon>
        <taxon>Neopterygii</taxon>
        <taxon>Teleostei</taxon>
        <taxon>Neoteleostei</taxon>
        <taxon>Acanthomorphata</taxon>
        <taxon>Gobiaria</taxon>
        <taxon>Gobiiformes</taxon>
        <taxon>Gobioidei</taxon>
        <taxon>Gobiidae</taxon>
        <taxon>Gobionellinae</taxon>
        <taxon>Mugilogobius</taxon>
    </lineage>
</organism>
<keyword evidence="4" id="KW-1185">Reference proteome</keyword>
<name>A0AAW0N559_9GOBI</name>
<feature type="transmembrane region" description="Helical" evidence="2">
    <location>
        <begin position="65"/>
        <end position="88"/>
    </location>
</feature>
<dbReference type="EMBL" id="JBBPFD010000020">
    <property type="protein sequence ID" value="KAK7884725.1"/>
    <property type="molecule type" value="Genomic_DNA"/>
</dbReference>
<keyword evidence="2" id="KW-0812">Transmembrane</keyword>
<feature type="region of interest" description="Disordered" evidence="1">
    <location>
        <begin position="1"/>
        <end position="30"/>
    </location>
</feature>
<feature type="transmembrane region" description="Helical" evidence="2">
    <location>
        <begin position="108"/>
        <end position="125"/>
    </location>
</feature>
<comment type="caution">
    <text evidence="3">The sequence shown here is derived from an EMBL/GenBank/DDBJ whole genome shotgun (WGS) entry which is preliminary data.</text>
</comment>
<proteinExistence type="predicted"/>